<name>A0ACA9NEU6_9GLOM</name>
<comment type="caution">
    <text evidence="1">The sequence shown here is derived from an EMBL/GenBank/DDBJ whole genome shotgun (WGS) entry which is preliminary data.</text>
</comment>
<reference evidence="1" key="1">
    <citation type="submission" date="2021-06" db="EMBL/GenBank/DDBJ databases">
        <authorList>
            <person name="Kallberg Y."/>
            <person name="Tangrot J."/>
            <person name="Rosling A."/>
        </authorList>
    </citation>
    <scope>NUCLEOTIDE SEQUENCE</scope>
    <source>
        <strain evidence="1">CL356</strain>
    </source>
</reference>
<gene>
    <name evidence="1" type="ORF">ACOLOM_LOCUS8317</name>
</gene>
<sequence>MGKNQNVEPKFKLSTTTADSVQDYLFVLQDPKGWNTLPKIQAAVSSFISAEKSASASPANQRNGSIPPTGKNVPLRKNPTQKELETRREILTRDKYLADRHTTLVLQEKCITEEEFWELRKMAQQKGRSSIIPTLRPVTEEGGDSKVNIHKSLIDEIFDEYPRVKAAFDEYVKKQKMLSESEFWKRYVQSKFNDRSNGSLGISDEIFDKCWTETEKDLNNEDEPERKRIKISILRDLNATKEDHVEVDLEHDITMKPGRQAKIISLIRRNNRHGSRILEASRRNEIQKTKEYTNEIMIEDLNSEQPTERPVLDIKDQREYFSGQKLDRDYDVEMDDIEKTSEILNDFKNSFANWKSDLSG</sequence>
<evidence type="ECO:0000313" key="2">
    <source>
        <dbReference type="Proteomes" id="UP000789525"/>
    </source>
</evidence>
<dbReference type="Proteomes" id="UP000789525">
    <property type="component" value="Unassembled WGS sequence"/>
</dbReference>
<accession>A0ACA9NEU6</accession>
<evidence type="ECO:0000313" key="1">
    <source>
        <dbReference type="EMBL" id="CAG8653111.1"/>
    </source>
</evidence>
<organism evidence="1 2">
    <name type="scientific">Acaulospora colombiana</name>
    <dbReference type="NCBI Taxonomy" id="27376"/>
    <lineage>
        <taxon>Eukaryota</taxon>
        <taxon>Fungi</taxon>
        <taxon>Fungi incertae sedis</taxon>
        <taxon>Mucoromycota</taxon>
        <taxon>Glomeromycotina</taxon>
        <taxon>Glomeromycetes</taxon>
        <taxon>Diversisporales</taxon>
        <taxon>Acaulosporaceae</taxon>
        <taxon>Acaulospora</taxon>
    </lineage>
</organism>
<dbReference type="EMBL" id="CAJVPT010021114">
    <property type="protein sequence ID" value="CAG8653111.1"/>
    <property type="molecule type" value="Genomic_DNA"/>
</dbReference>
<feature type="non-terminal residue" evidence="1">
    <location>
        <position position="360"/>
    </location>
</feature>
<protein>
    <submittedName>
        <fullName evidence="1">5953_t:CDS:1</fullName>
    </submittedName>
</protein>
<keyword evidence="2" id="KW-1185">Reference proteome</keyword>
<proteinExistence type="predicted"/>